<dbReference type="EMBL" id="WOCA01000015">
    <property type="protein sequence ID" value="MUK89955.1"/>
    <property type="molecule type" value="Genomic_DNA"/>
</dbReference>
<evidence type="ECO:0000256" key="6">
    <source>
        <dbReference type="ARBA" id="ARBA00023136"/>
    </source>
</evidence>
<evidence type="ECO:0000256" key="3">
    <source>
        <dbReference type="ARBA" id="ARBA00022448"/>
    </source>
</evidence>
<evidence type="ECO:0000256" key="5">
    <source>
        <dbReference type="ARBA" id="ARBA00022989"/>
    </source>
</evidence>
<dbReference type="InterPro" id="IPR006043">
    <property type="entry name" value="NCS2"/>
</dbReference>
<keyword evidence="5 7" id="KW-1133">Transmembrane helix</keyword>
<dbReference type="AlphaFoldDB" id="A0A6N8FKF6"/>
<feature type="transmembrane region" description="Helical" evidence="7">
    <location>
        <begin position="368"/>
        <end position="397"/>
    </location>
</feature>
<feature type="transmembrane region" description="Helical" evidence="7">
    <location>
        <begin position="168"/>
        <end position="188"/>
    </location>
</feature>
<keyword evidence="4 7" id="KW-0812">Transmembrane</keyword>
<evidence type="ECO:0000256" key="1">
    <source>
        <dbReference type="ARBA" id="ARBA00004141"/>
    </source>
</evidence>
<evidence type="ECO:0000313" key="9">
    <source>
        <dbReference type="Proteomes" id="UP000469125"/>
    </source>
</evidence>
<feature type="transmembrane region" description="Helical" evidence="7">
    <location>
        <begin position="409"/>
        <end position="428"/>
    </location>
</feature>
<feature type="transmembrane region" description="Helical" evidence="7">
    <location>
        <begin position="195"/>
        <end position="212"/>
    </location>
</feature>
<comment type="caution">
    <text evidence="8">The sequence shown here is derived from an EMBL/GenBank/DDBJ whole genome shotgun (WGS) entry which is preliminary data.</text>
</comment>
<dbReference type="PANTHER" id="PTHR43337">
    <property type="entry name" value="XANTHINE/URACIL PERMEASE C887.17-RELATED"/>
    <property type="match status" value="1"/>
</dbReference>
<feature type="transmembrane region" description="Helical" evidence="7">
    <location>
        <begin position="340"/>
        <end position="356"/>
    </location>
</feature>
<evidence type="ECO:0000256" key="7">
    <source>
        <dbReference type="SAM" id="Phobius"/>
    </source>
</evidence>
<dbReference type="InterPro" id="IPR045018">
    <property type="entry name" value="Azg-like"/>
</dbReference>
<feature type="transmembrane region" description="Helical" evidence="7">
    <location>
        <begin position="232"/>
        <end position="255"/>
    </location>
</feature>
<proteinExistence type="inferred from homology"/>
<evidence type="ECO:0000313" key="8">
    <source>
        <dbReference type="EMBL" id="MUK89955.1"/>
    </source>
</evidence>
<dbReference type="Proteomes" id="UP000469125">
    <property type="component" value="Unassembled WGS sequence"/>
</dbReference>
<feature type="transmembrane region" description="Helical" evidence="7">
    <location>
        <begin position="136"/>
        <end position="156"/>
    </location>
</feature>
<feature type="transmembrane region" description="Helical" evidence="7">
    <location>
        <begin position="46"/>
        <end position="65"/>
    </location>
</feature>
<comment type="subcellular location">
    <subcellularLocation>
        <location evidence="1">Membrane</location>
        <topology evidence="1">Multi-pass membrane protein</topology>
    </subcellularLocation>
</comment>
<name>A0A6N8FKF6_9BACI</name>
<keyword evidence="6 7" id="KW-0472">Membrane</keyword>
<feature type="transmembrane region" description="Helical" evidence="7">
    <location>
        <begin position="103"/>
        <end position="124"/>
    </location>
</feature>
<comment type="similarity">
    <text evidence="2">Belongs to the nucleobase:cation symporter-2 (NCS2) (TC 2.A.40) family. Azg-like subfamily.</text>
</comment>
<gene>
    <name evidence="8" type="ORF">GMD78_16410</name>
</gene>
<accession>A0A6N8FKF6</accession>
<dbReference type="GO" id="GO:0005886">
    <property type="term" value="C:plasma membrane"/>
    <property type="evidence" value="ECO:0007669"/>
    <property type="project" value="TreeGrafter"/>
</dbReference>
<organism evidence="8 9">
    <name type="scientific">Ornithinibacillus caprae</name>
    <dbReference type="NCBI Taxonomy" id="2678566"/>
    <lineage>
        <taxon>Bacteria</taxon>
        <taxon>Bacillati</taxon>
        <taxon>Bacillota</taxon>
        <taxon>Bacilli</taxon>
        <taxon>Bacillales</taxon>
        <taxon>Bacillaceae</taxon>
        <taxon>Ornithinibacillus</taxon>
    </lineage>
</organism>
<evidence type="ECO:0000256" key="2">
    <source>
        <dbReference type="ARBA" id="ARBA00005697"/>
    </source>
</evidence>
<dbReference type="Pfam" id="PF00860">
    <property type="entry name" value="Xan_ur_permease"/>
    <property type="match status" value="1"/>
</dbReference>
<feature type="transmembrane region" description="Helical" evidence="7">
    <location>
        <begin position="72"/>
        <end position="91"/>
    </location>
</feature>
<keyword evidence="9" id="KW-1185">Reference proteome</keyword>
<protein>
    <submittedName>
        <fullName evidence="8">NCS2 family permease</fullName>
    </submittedName>
</protein>
<reference evidence="8 9" key="1">
    <citation type="submission" date="2019-11" db="EMBL/GenBank/DDBJ databases">
        <authorList>
            <person name="Li X."/>
        </authorList>
    </citation>
    <scope>NUCLEOTIDE SEQUENCE [LARGE SCALE GENOMIC DNA]</scope>
    <source>
        <strain evidence="8 9">L9</strain>
    </source>
</reference>
<feature type="transmembrane region" description="Helical" evidence="7">
    <location>
        <begin position="313"/>
        <end position="333"/>
    </location>
</feature>
<dbReference type="GO" id="GO:0005345">
    <property type="term" value="F:purine nucleobase transmembrane transporter activity"/>
    <property type="evidence" value="ECO:0007669"/>
    <property type="project" value="TreeGrafter"/>
</dbReference>
<keyword evidence="3" id="KW-0813">Transport</keyword>
<evidence type="ECO:0000256" key="4">
    <source>
        <dbReference type="ARBA" id="ARBA00022692"/>
    </source>
</evidence>
<dbReference type="PANTHER" id="PTHR43337:SF2">
    <property type="entry name" value="XANTHINE_URACIL PERMEASE"/>
    <property type="match status" value="1"/>
</dbReference>
<feature type="transmembrane region" description="Helical" evidence="7">
    <location>
        <begin position="20"/>
        <end position="40"/>
    </location>
</feature>
<sequence>MLFNNQKPKLESRDNLRNDLIAGIIGFLTTVYIVVVNGSILSEAGITLEAGMIATILASFVGTLLMGMISKLPLILIPGMGINALFAYSIIQGNGFTFQEGLAVVFIAAIIFIITAFTKLGLILKEAIPNSLKHAITVGLGFFLILIGLEKSGLVVSGESTIIAIGDFTSPTIIVSVLTLFMAIFLFVKNVPANFLITMIGGTVLAYLFGIIETGTSKSSINLNPSEALFVPSFSAIGDLSFWLAVFPLAMILIFENMGLLHGQLHMLDRNDSYKSGYKVTAFSTLTCAFLGTSPTVSAAENAAVIASKGRTGFAAIIASLLFLATIFIIPWITMIPNTAISPILIIVGFLMAQNIRHIPLDNISEAIPAFLIVVMIPFTYSIADGMAFGFIAYPIVKMALGKRKELPATLMIISTLFLFDFVIKFIGI</sequence>
<dbReference type="RefSeq" id="WP_155670278.1">
    <property type="nucleotide sequence ID" value="NZ_WOCA01000015.1"/>
</dbReference>